<dbReference type="PANTHER" id="PTHR42759">
    <property type="entry name" value="MOXR FAMILY PROTEIN"/>
    <property type="match status" value="1"/>
</dbReference>
<organism evidence="2">
    <name type="scientific">Schlesneria paludicola</name>
    <dbReference type="NCBI Taxonomy" id="360056"/>
    <lineage>
        <taxon>Bacteria</taxon>
        <taxon>Pseudomonadati</taxon>
        <taxon>Planctomycetota</taxon>
        <taxon>Planctomycetia</taxon>
        <taxon>Planctomycetales</taxon>
        <taxon>Planctomycetaceae</taxon>
        <taxon>Schlesneria</taxon>
    </lineage>
</organism>
<dbReference type="PANTHER" id="PTHR42759:SF1">
    <property type="entry name" value="MAGNESIUM-CHELATASE SUBUNIT CHLD"/>
    <property type="match status" value="1"/>
</dbReference>
<sequence length="332" mass="37050">MTDPAALQDEAKRFQHDFHQARTAIGKVIVGQQRTVEAALVAIFAGGNVLLEGVPGLGKTELVKALSRVLDLEFRRIQFTPDLMPADIIGTNIMTSDEAGRYRFEFRQGPIFTQLLLADEINRASPKTQSALLETMQEHSVTTGGVIHQLKPPFFVLATQNPIEQEGTYPLPEAQLDRFLFKVNVPFLTRDELNEVVSRTILKTPVDLPKLLDGERILELRRTLDKVVVTDALRDYACRLVLATHPDSEFSTPRVKQFVRWGASPRAAQGLIRAARVRALAEGRAHVAFEDIRHFAAEVLQHRMLLNYDGQAENLVVAELVAECVKSLQEAA</sequence>
<dbReference type="EMBL" id="DSOK01000289">
    <property type="protein sequence ID" value="HEN15820.1"/>
    <property type="molecule type" value="Genomic_DNA"/>
</dbReference>
<dbReference type="GO" id="GO:0016887">
    <property type="term" value="F:ATP hydrolysis activity"/>
    <property type="evidence" value="ECO:0007669"/>
    <property type="project" value="InterPro"/>
</dbReference>
<dbReference type="Pfam" id="PF07726">
    <property type="entry name" value="AAA_3"/>
    <property type="match status" value="1"/>
</dbReference>
<dbReference type="InterPro" id="IPR041628">
    <property type="entry name" value="ChlI/MoxR_AAA_lid"/>
</dbReference>
<comment type="caution">
    <text evidence="2">The sequence shown here is derived from an EMBL/GenBank/DDBJ whole genome shotgun (WGS) entry which is preliminary data.</text>
</comment>
<dbReference type="InterPro" id="IPR001270">
    <property type="entry name" value="ClpA/B"/>
</dbReference>
<dbReference type="InterPro" id="IPR050764">
    <property type="entry name" value="CbbQ/NirQ/NorQ/GpvN"/>
</dbReference>
<dbReference type="SMART" id="SM00382">
    <property type="entry name" value="AAA"/>
    <property type="match status" value="1"/>
</dbReference>
<dbReference type="Gene3D" id="3.40.50.300">
    <property type="entry name" value="P-loop containing nucleotide triphosphate hydrolases"/>
    <property type="match status" value="1"/>
</dbReference>
<feature type="domain" description="AAA+ ATPase" evidence="1">
    <location>
        <begin position="45"/>
        <end position="189"/>
    </location>
</feature>
<name>A0A7C2K008_9PLAN</name>
<dbReference type="SUPFAM" id="SSF52540">
    <property type="entry name" value="P-loop containing nucleoside triphosphate hydrolases"/>
    <property type="match status" value="1"/>
</dbReference>
<evidence type="ECO:0000259" key="1">
    <source>
        <dbReference type="SMART" id="SM00382"/>
    </source>
</evidence>
<accession>A0A7C2K008</accession>
<protein>
    <submittedName>
        <fullName evidence="2">MoxR family ATPase</fullName>
    </submittedName>
</protein>
<dbReference type="PIRSF" id="PIRSF002849">
    <property type="entry name" value="AAA_ATPase_chaperone_MoxR_prd"/>
    <property type="match status" value="1"/>
</dbReference>
<proteinExistence type="predicted"/>
<dbReference type="InterPro" id="IPR003593">
    <property type="entry name" value="AAA+_ATPase"/>
</dbReference>
<evidence type="ECO:0000313" key="2">
    <source>
        <dbReference type="EMBL" id="HEN15820.1"/>
    </source>
</evidence>
<dbReference type="CDD" id="cd00009">
    <property type="entry name" value="AAA"/>
    <property type="match status" value="1"/>
</dbReference>
<reference evidence="2" key="1">
    <citation type="journal article" date="2020" name="mSystems">
        <title>Genome- and Community-Level Interaction Insights into Carbon Utilization and Element Cycling Functions of Hydrothermarchaeota in Hydrothermal Sediment.</title>
        <authorList>
            <person name="Zhou Z."/>
            <person name="Liu Y."/>
            <person name="Xu W."/>
            <person name="Pan J."/>
            <person name="Luo Z.H."/>
            <person name="Li M."/>
        </authorList>
    </citation>
    <scope>NUCLEOTIDE SEQUENCE [LARGE SCALE GENOMIC DNA]</scope>
    <source>
        <strain evidence="2">SpSt-339</strain>
    </source>
</reference>
<dbReference type="GO" id="GO:0005524">
    <property type="term" value="F:ATP binding"/>
    <property type="evidence" value="ECO:0007669"/>
    <property type="project" value="InterPro"/>
</dbReference>
<dbReference type="Pfam" id="PF17863">
    <property type="entry name" value="AAA_lid_2"/>
    <property type="match status" value="1"/>
</dbReference>
<dbReference type="InterPro" id="IPR011703">
    <property type="entry name" value="ATPase_AAA-3"/>
</dbReference>
<dbReference type="PRINTS" id="PR00300">
    <property type="entry name" value="CLPPROTEASEA"/>
</dbReference>
<dbReference type="Gene3D" id="1.10.8.80">
    <property type="entry name" value="Magnesium chelatase subunit I, C-Terminal domain"/>
    <property type="match status" value="1"/>
</dbReference>
<gene>
    <name evidence="2" type="ORF">ENQ76_10180</name>
</gene>
<dbReference type="InterPro" id="IPR027417">
    <property type="entry name" value="P-loop_NTPase"/>
</dbReference>
<dbReference type="AlphaFoldDB" id="A0A7C2K008"/>